<reference evidence="4" key="1">
    <citation type="journal article" date="2012" name="Science">
        <title>The Paleozoic origin of enzymatic lignin decomposition reconstructed from 31 fungal genomes.</title>
        <authorList>
            <person name="Floudas D."/>
            <person name="Binder M."/>
            <person name="Riley R."/>
            <person name="Barry K."/>
            <person name="Blanchette R.A."/>
            <person name="Henrissat B."/>
            <person name="Martinez A.T."/>
            <person name="Otillar R."/>
            <person name="Spatafora J.W."/>
            <person name="Yadav J.S."/>
            <person name="Aerts A."/>
            <person name="Benoit I."/>
            <person name="Boyd A."/>
            <person name="Carlson A."/>
            <person name="Copeland A."/>
            <person name="Coutinho P.M."/>
            <person name="de Vries R.P."/>
            <person name="Ferreira P."/>
            <person name="Findley K."/>
            <person name="Foster B."/>
            <person name="Gaskell J."/>
            <person name="Glotzer D."/>
            <person name="Gorecki P."/>
            <person name="Heitman J."/>
            <person name="Hesse C."/>
            <person name="Hori C."/>
            <person name="Igarashi K."/>
            <person name="Jurgens J.A."/>
            <person name="Kallen N."/>
            <person name="Kersten P."/>
            <person name="Kohler A."/>
            <person name="Kuees U."/>
            <person name="Kumar T.K.A."/>
            <person name="Kuo A."/>
            <person name="LaButti K."/>
            <person name="Larrondo L.F."/>
            <person name="Lindquist E."/>
            <person name="Ling A."/>
            <person name="Lombard V."/>
            <person name="Lucas S."/>
            <person name="Lundell T."/>
            <person name="Martin R."/>
            <person name="McLaughlin D.J."/>
            <person name="Morgenstern I."/>
            <person name="Morin E."/>
            <person name="Murat C."/>
            <person name="Nagy L.G."/>
            <person name="Nolan M."/>
            <person name="Ohm R.A."/>
            <person name="Patyshakuliyeva A."/>
            <person name="Rokas A."/>
            <person name="Ruiz-Duenas F.J."/>
            <person name="Sabat G."/>
            <person name="Salamov A."/>
            <person name="Samejima M."/>
            <person name="Schmutz J."/>
            <person name="Slot J.C."/>
            <person name="St John F."/>
            <person name="Stenlid J."/>
            <person name="Sun H."/>
            <person name="Sun S."/>
            <person name="Syed K."/>
            <person name="Tsang A."/>
            <person name="Wiebenga A."/>
            <person name="Young D."/>
            <person name="Pisabarro A."/>
            <person name="Eastwood D.C."/>
            <person name="Martin F."/>
            <person name="Cullen D."/>
            <person name="Grigoriev I.V."/>
            <person name="Hibbett D.S."/>
        </authorList>
    </citation>
    <scope>NUCLEOTIDE SEQUENCE [LARGE SCALE GENOMIC DNA]</scope>
    <source>
        <strain evidence="4">RWD-64-598 SS2</strain>
    </source>
</reference>
<gene>
    <name evidence="3" type="ORF">CONPUDRAFT_83842</name>
</gene>
<keyword evidence="4" id="KW-1185">Reference proteome</keyword>
<dbReference type="KEGG" id="cput:CONPUDRAFT_83842"/>
<evidence type="ECO:0000313" key="4">
    <source>
        <dbReference type="Proteomes" id="UP000053558"/>
    </source>
</evidence>
<evidence type="ECO:0000313" key="3">
    <source>
        <dbReference type="EMBL" id="EIW78432.1"/>
    </source>
</evidence>
<feature type="domain" description="Glycosyl transferase family 25" evidence="2">
    <location>
        <begin position="67"/>
        <end position="104"/>
    </location>
</feature>
<feature type="signal peptide" evidence="1">
    <location>
        <begin position="1"/>
        <end position="26"/>
    </location>
</feature>
<feature type="domain" description="Glycosyl transferase family 25" evidence="2">
    <location>
        <begin position="222"/>
        <end position="341"/>
    </location>
</feature>
<name>A0A5M3MGT2_CONPW</name>
<dbReference type="Proteomes" id="UP000053558">
    <property type="component" value="Unassembled WGS sequence"/>
</dbReference>
<dbReference type="AlphaFoldDB" id="A0A5M3MGT2"/>
<protein>
    <recommendedName>
        <fullName evidence="2">Glycosyl transferase family 25 domain-containing protein</fullName>
    </recommendedName>
</protein>
<sequence>MSYILIVGIFCLIVLTTPLGPPTAQARVKDPQHGLSYRAQLARLLPKDFLLHSRTLLPLQSPTDTAAIYVVSLARRQDRRKTMSEVANALDLDFTFVDATDFNDAAPGGGAEIVDTIMQRVGWQRWFRIDERDLDERETLPKDYDQDSSPEFVYHAFPFEWSQEVKDMEGLEEENEVPQMYAGADFWDVSVPGSAEWAAEHPMQPLPTSGPLWRTQVNSAGLLNHVRKSEPLRKAAIACWHSHVVALRDMVQKGHAAALILEDDIDIEFDIEKILAPQWPHLPADWDIVYLGHCHSQEYRNNPLQSAPRFRVTHHTLCTHGYAVSRKGARKILKLLRSADYAYSKPIDHGLKDLVQQHLLQSYSAYPPLVVQRKEDISDIIGNATFNWSWNDVEGELVDSAVARIRAHEQKQKVRPPMNNL</sequence>
<dbReference type="InterPro" id="IPR002654">
    <property type="entry name" value="Glyco_trans_25"/>
</dbReference>
<feature type="chain" id="PRO_5024348974" description="Glycosyl transferase family 25 domain-containing protein" evidence="1">
    <location>
        <begin position="27"/>
        <end position="421"/>
    </location>
</feature>
<organism evidence="3 4">
    <name type="scientific">Coniophora puteana (strain RWD-64-598)</name>
    <name type="common">Brown rot fungus</name>
    <dbReference type="NCBI Taxonomy" id="741705"/>
    <lineage>
        <taxon>Eukaryota</taxon>
        <taxon>Fungi</taxon>
        <taxon>Dikarya</taxon>
        <taxon>Basidiomycota</taxon>
        <taxon>Agaricomycotina</taxon>
        <taxon>Agaricomycetes</taxon>
        <taxon>Agaricomycetidae</taxon>
        <taxon>Boletales</taxon>
        <taxon>Coniophorineae</taxon>
        <taxon>Coniophoraceae</taxon>
        <taxon>Coniophora</taxon>
    </lineage>
</organism>
<comment type="caution">
    <text evidence="3">The sequence shown here is derived from an EMBL/GenBank/DDBJ whole genome shotgun (WGS) entry which is preliminary data.</text>
</comment>
<keyword evidence="1" id="KW-0732">Signal</keyword>
<dbReference type="RefSeq" id="XP_007771468.1">
    <property type="nucleotide sequence ID" value="XM_007773278.1"/>
</dbReference>
<dbReference type="OrthoDB" id="47375at2759"/>
<evidence type="ECO:0000256" key="1">
    <source>
        <dbReference type="SAM" id="SignalP"/>
    </source>
</evidence>
<accession>A0A5M3MGT2</accession>
<dbReference type="GeneID" id="19210665"/>
<dbReference type="EMBL" id="JH711582">
    <property type="protein sequence ID" value="EIW78432.1"/>
    <property type="molecule type" value="Genomic_DNA"/>
</dbReference>
<proteinExistence type="predicted"/>
<dbReference type="CDD" id="cd06532">
    <property type="entry name" value="Glyco_transf_25"/>
    <property type="match status" value="1"/>
</dbReference>
<dbReference type="Pfam" id="PF01755">
    <property type="entry name" value="Glyco_transf_25"/>
    <property type="match status" value="2"/>
</dbReference>
<evidence type="ECO:0000259" key="2">
    <source>
        <dbReference type="Pfam" id="PF01755"/>
    </source>
</evidence>